<keyword evidence="1" id="KW-0540">Nuclease</keyword>
<dbReference type="EMBL" id="JF957057">
    <property type="protein sequence ID" value="AEJ91972.1"/>
    <property type="molecule type" value="Genomic_DNA"/>
</dbReference>
<proteinExistence type="predicted"/>
<protein>
    <submittedName>
        <fullName evidence="1">HNH endonuclease</fullName>
    </submittedName>
</protein>
<dbReference type="GO" id="GO:0004519">
    <property type="term" value="F:endonuclease activity"/>
    <property type="evidence" value="ECO:0007669"/>
    <property type="project" value="UniProtKB-KW"/>
</dbReference>
<keyword evidence="1" id="KW-0255">Endonuclease</keyword>
<reference evidence="1 2" key="1">
    <citation type="journal article" date="2012" name="J. Virol.">
        <title>Complete Genome Sequences of 138 Mycobacteriophages.</title>
        <authorList>
            <consortium name="the Science Education Alliance Phage Hunters Advancing Genomics and Evolutionary Science Program"/>
            <consortium name="the KwaZulu-Natal Research Institute for Tuberculosis and HIV Mycobacterial Genetics Course Students"/>
            <consortium name="the Phage Hunters Integrating Research and Education Program"/>
            <person name="Hatfull G.F."/>
        </authorList>
    </citation>
    <scope>NUCLEOTIDE SEQUENCE [LARGE SCALE GENOMIC DNA]</scope>
</reference>
<name>G1DA16_9CAUD</name>
<organism evidence="1 2">
    <name type="scientific">Mycobacterium phage BPBiebs31</name>
    <dbReference type="NCBI Taxonomy" id="2902900"/>
    <lineage>
        <taxon>Viruses</taxon>
        <taxon>Duplodnaviria</taxon>
        <taxon>Heunggongvirae</taxon>
        <taxon>Uroviricota</taxon>
        <taxon>Caudoviricetes</taxon>
        <taxon>Fromanvirus</taxon>
        <taxon>Fromanvirus bpbiebs31</taxon>
    </lineage>
</organism>
<accession>G1DA16</accession>
<evidence type="ECO:0000313" key="1">
    <source>
        <dbReference type="EMBL" id="AEJ91972.1"/>
    </source>
</evidence>
<dbReference type="GeneID" id="40234345"/>
<keyword evidence="2" id="KW-1185">Reference proteome</keyword>
<dbReference type="RefSeq" id="YP_009637592.1">
    <property type="nucleotide sequence ID" value="NC_042327.1"/>
</dbReference>
<evidence type="ECO:0000313" key="2">
    <source>
        <dbReference type="Proteomes" id="UP000008429"/>
    </source>
</evidence>
<sequence length="82" mass="8810">MSDVVERAKAALVDYEVAKGSRVAVAPGRSYRLLAELVAEVERLRARETLIRELANRHVGAPCGCNAIAHQILAALAAEEEA</sequence>
<dbReference type="Proteomes" id="UP000008429">
    <property type="component" value="Segment"/>
</dbReference>
<dbReference type="OrthoDB" id="25880at10239"/>
<keyword evidence="1" id="KW-0378">Hydrolase</keyword>
<gene>
    <name evidence="1" type="primary">63</name>
    <name evidence="1" type="ORF">BPBIEBS31_63</name>
</gene>